<dbReference type="InterPro" id="IPR010998">
    <property type="entry name" value="Integrase_recombinase_N"/>
</dbReference>
<dbReference type="Gene3D" id="1.10.150.130">
    <property type="match status" value="1"/>
</dbReference>
<organism evidence="7 8">
    <name type="scientific">Nonomuraea angiospora</name>
    <dbReference type="NCBI Taxonomy" id="46172"/>
    <lineage>
        <taxon>Bacteria</taxon>
        <taxon>Bacillati</taxon>
        <taxon>Actinomycetota</taxon>
        <taxon>Actinomycetes</taxon>
        <taxon>Streptosporangiales</taxon>
        <taxon>Streptosporangiaceae</taxon>
        <taxon>Nonomuraea</taxon>
    </lineage>
</organism>
<dbReference type="InterPro" id="IPR050090">
    <property type="entry name" value="Tyrosine_recombinase_XerCD"/>
</dbReference>
<dbReference type="CDD" id="cd01189">
    <property type="entry name" value="INT_ICEBs1_C_like"/>
    <property type="match status" value="1"/>
</dbReference>
<dbReference type="InterPro" id="IPR013762">
    <property type="entry name" value="Integrase-like_cat_sf"/>
</dbReference>
<dbReference type="Proteomes" id="UP000633509">
    <property type="component" value="Unassembled WGS sequence"/>
</dbReference>
<reference evidence="7 8" key="1">
    <citation type="submission" date="2020-10" db="EMBL/GenBank/DDBJ databases">
        <title>Sequencing the genomes of 1000 actinobacteria strains.</title>
        <authorList>
            <person name="Klenk H.-P."/>
        </authorList>
    </citation>
    <scope>NUCLEOTIDE SEQUENCE [LARGE SCALE GENOMIC DNA]</scope>
    <source>
        <strain evidence="7 8">DSM 43173</strain>
    </source>
</reference>
<dbReference type="PROSITE" id="PS51900">
    <property type="entry name" value="CB"/>
    <property type="match status" value="1"/>
</dbReference>
<protein>
    <submittedName>
        <fullName evidence="7">Integrase</fullName>
    </submittedName>
</protein>
<sequence length="402" mass="45619">MSRRGNGEGSIYPVAGGYRAFVWVTTPEGVRKRKYVKRKTYEETRQAWRELKAQVDKGPVAVNAPTLAVFLLYWLREVVEPNLAPSTYARYETFVRLYITPGLGHRRVDKLTVKHVREWLNALRRTCQCCTQGKDAARSEPRCCALGKCCQSVPAERTIKDIRDTLRAALSIAITEEIISKNVASAVRLPTPRKHKRKWWSVEEARQFLEAARQVRDPLFVIYILILVLGLRRGEALGLTWDDVDLDTGEITIVWQLQRVGRQLHHRETKTPGSSAILPIPDVCVQALKERAEQQAADKKAAGDAWVSSDLVVTTKHGTPYEPRNFNRHFHAACQHAGVRLIKVHDTRRTCASLLVALEVHPRVAMQILRHSKIAVTMDIYSEVPTEATRNALRRLGDSLDR</sequence>
<dbReference type="Pfam" id="PF00589">
    <property type="entry name" value="Phage_integrase"/>
    <property type="match status" value="1"/>
</dbReference>
<dbReference type="PANTHER" id="PTHR30349:SF91">
    <property type="entry name" value="INTA PROTEIN"/>
    <property type="match status" value="1"/>
</dbReference>
<name>A0ABR9LXT9_9ACTN</name>
<evidence type="ECO:0000313" key="7">
    <source>
        <dbReference type="EMBL" id="MBE1585088.1"/>
    </source>
</evidence>
<dbReference type="InterPro" id="IPR044068">
    <property type="entry name" value="CB"/>
</dbReference>
<gene>
    <name evidence="7" type="ORF">H4W80_003346</name>
</gene>
<evidence type="ECO:0000259" key="5">
    <source>
        <dbReference type="PROSITE" id="PS51898"/>
    </source>
</evidence>
<proteinExistence type="predicted"/>
<feature type="domain" description="Tyr recombinase" evidence="5">
    <location>
        <begin position="195"/>
        <end position="394"/>
    </location>
</feature>
<dbReference type="InterPro" id="IPR011010">
    <property type="entry name" value="DNA_brk_join_enz"/>
</dbReference>
<dbReference type="InterPro" id="IPR004107">
    <property type="entry name" value="Integrase_SAM-like_N"/>
</dbReference>
<keyword evidence="1" id="KW-0229">DNA integration</keyword>
<dbReference type="Gene3D" id="1.10.443.10">
    <property type="entry name" value="Intergrase catalytic core"/>
    <property type="match status" value="1"/>
</dbReference>
<dbReference type="InterPro" id="IPR002104">
    <property type="entry name" value="Integrase_catalytic"/>
</dbReference>
<keyword evidence="3" id="KW-0233">DNA recombination</keyword>
<dbReference type="PROSITE" id="PS51898">
    <property type="entry name" value="TYR_RECOMBINASE"/>
    <property type="match status" value="1"/>
</dbReference>
<evidence type="ECO:0000259" key="6">
    <source>
        <dbReference type="PROSITE" id="PS51900"/>
    </source>
</evidence>
<evidence type="ECO:0000256" key="4">
    <source>
        <dbReference type="PROSITE-ProRule" id="PRU01248"/>
    </source>
</evidence>
<evidence type="ECO:0000256" key="3">
    <source>
        <dbReference type="ARBA" id="ARBA00023172"/>
    </source>
</evidence>
<dbReference type="SUPFAM" id="SSF56349">
    <property type="entry name" value="DNA breaking-rejoining enzymes"/>
    <property type="match status" value="1"/>
</dbReference>
<comment type="caution">
    <text evidence="7">The sequence shown here is derived from an EMBL/GenBank/DDBJ whole genome shotgun (WGS) entry which is preliminary data.</text>
</comment>
<dbReference type="PANTHER" id="PTHR30349">
    <property type="entry name" value="PHAGE INTEGRASE-RELATED"/>
    <property type="match status" value="1"/>
</dbReference>
<dbReference type="EMBL" id="JADBEK010000001">
    <property type="protein sequence ID" value="MBE1585088.1"/>
    <property type="molecule type" value="Genomic_DNA"/>
</dbReference>
<evidence type="ECO:0000256" key="2">
    <source>
        <dbReference type="ARBA" id="ARBA00023125"/>
    </source>
</evidence>
<dbReference type="Pfam" id="PF14659">
    <property type="entry name" value="Phage_int_SAM_3"/>
    <property type="match status" value="1"/>
</dbReference>
<dbReference type="RefSeq" id="WP_192785895.1">
    <property type="nucleotide sequence ID" value="NZ_JADBEK010000001.1"/>
</dbReference>
<accession>A0ABR9LXT9</accession>
<evidence type="ECO:0000313" key="8">
    <source>
        <dbReference type="Proteomes" id="UP000633509"/>
    </source>
</evidence>
<evidence type="ECO:0000256" key="1">
    <source>
        <dbReference type="ARBA" id="ARBA00022908"/>
    </source>
</evidence>
<keyword evidence="8" id="KW-1185">Reference proteome</keyword>
<feature type="domain" description="Core-binding (CB)" evidence="6">
    <location>
        <begin position="65"/>
        <end position="174"/>
    </location>
</feature>
<keyword evidence="2 4" id="KW-0238">DNA-binding</keyword>